<protein>
    <submittedName>
        <fullName evidence="2">Coa3 protein</fullName>
    </submittedName>
</protein>
<dbReference type="AlphaFoldDB" id="A0AAV5RPC4"/>
<sequence length="82" mass="9154">MAKSILSRGNKYRNPNGTFTAAAIRARQPFAARNAVVGLGLLSFCGFCYLWAYQSFTPDDFGDVPIPPLDEEQINKLKEKRT</sequence>
<proteinExistence type="predicted"/>
<keyword evidence="3" id="KW-1185">Reference proteome</keyword>
<keyword evidence="1" id="KW-0812">Transmembrane</keyword>
<evidence type="ECO:0000313" key="2">
    <source>
        <dbReference type="EMBL" id="GMM53102.1"/>
    </source>
</evidence>
<keyword evidence="1" id="KW-0472">Membrane</keyword>
<name>A0AAV5RPC4_STABA</name>
<organism evidence="2 3">
    <name type="scientific">Starmerella bacillaris</name>
    <name type="common">Yeast</name>
    <name type="synonym">Candida zemplinina</name>
    <dbReference type="NCBI Taxonomy" id="1247836"/>
    <lineage>
        <taxon>Eukaryota</taxon>
        <taxon>Fungi</taxon>
        <taxon>Dikarya</taxon>
        <taxon>Ascomycota</taxon>
        <taxon>Saccharomycotina</taxon>
        <taxon>Dipodascomycetes</taxon>
        <taxon>Dipodascales</taxon>
        <taxon>Trichomonascaceae</taxon>
        <taxon>Starmerella</taxon>
    </lineage>
</organism>
<feature type="transmembrane region" description="Helical" evidence="1">
    <location>
        <begin position="35"/>
        <end position="53"/>
    </location>
</feature>
<dbReference type="EMBL" id="BTGC01000008">
    <property type="protein sequence ID" value="GMM53102.1"/>
    <property type="molecule type" value="Genomic_DNA"/>
</dbReference>
<dbReference type="Proteomes" id="UP001362899">
    <property type="component" value="Unassembled WGS sequence"/>
</dbReference>
<accession>A0AAV5RPC4</accession>
<evidence type="ECO:0000313" key="3">
    <source>
        <dbReference type="Proteomes" id="UP001362899"/>
    </source>
</evidence>
<gene>
    <name evidence="2" type="ORF">DASB73_040650</name>
</gene>
<evidence type="ECO:0000256" key="1">
    <source>
        <dbReference type="SAM" id="Phobius"/>
    </source>
</evidence>
<comment type="caution">
    <text evidence="2">The sequence shown here is derived from an EMBL/GenBank/DDBJ whole genome shotgun (WGS) entry which is preliminary data.</text>
</comment>
<keyword evidence="1" id="KW-1133">Transmembrane helix</keyword>
<reference evidence="2 3" key="1">
    <citation type="journal article" date="2023" name="Elife">
        <title>Identification of key yeast species and microbe-microbe interactions impacting larval growth of Drosophila in the wild.</title>
        <authorList>
            <person name="Mure A."/>
            <person name="Sugiura Y."/>
            <person name="Maeda R."/>
            <person name="Honda K."/>
            <person name="Sakurai N."/>
            <person name="Takahashi Y."/>
            <person name="Watada M."/>
            <person name="Katoh T."/>
            <person name="Gotoh A."/>
            <person name="Gotoh Y."/>
            <person name="Taniguchi I."/>
            <person name="Nakamura K."/>
            <person name="Hayashi T."/>
            <person name="Katayama T."/>
            <person name="Uemura T."/>
            <person name="Hattori Y."/>
        </authorList>
    </citation>
    <scope>NUCLEOTIDE SEQUENCE [LARGE SCALE GENOMIC DNA]</scope>
    <source>
        <strain evidence="2 3">SB-73</strain>
    </source>
</reference>